<dbReference type="Proteomes" id="UP000008021">
    <property type="component" value="Chromosome 1"/>
</dbReference>
<keyword evidence="2" id="KW-1185">Reference proteome</keyword>
<reference evidence="1" key="1">
    <citation type="submission" date="2015-04" db="UniProtKB">
        <authorList>
            <consortium name="EnsemblPlants"/>
        </authorList>
    </citation>
    <scope>IDENTIFICATION</scope>
</reference>
<organism evidence="1">
    <name type="scientific">Oryza meridionalis</name>
    <dbReference type="NCBI Taxonomy" id="40149"/>
    <lineage>
        <taxon>Eukaryota</taxon>
        <taxon>Viridiplantae</taxon>
        <taxon>Streptophyta</taxon>
        <taxon>Embryophyta</taxon>
        <taxon>Tracheophyta</taxon>
        <taxon>Spermatophyta</taxon>
        <taxon>Magnoliopsida</taxon>
        <taxon>Liliopsida</taxon>
        <taxon>Poales</taxon>
        <taxon>Poaceae</taxon>
        <taxon>BOP clade</taxon>
        <taxon>Oryzoideae</taxon>
        <taxon>Oryzeae</taxon>
        <taxon>Oryzinae</taxon>
        <taxon>Oryza</taxon>
    </lineage>
</organism>
<reference evidence="1" key="2">
    <citation type="submission" date="2018-05" db="EMBL/GenBank/DDBJ databases">
        <title>OmerRS3 (Oryza meridionalis Reference Sequence Version 3).</title>
        <authorList>
            <person name="Zhang J."/>
            <person name="Kudrna D."/>
            <person name="Lee S."/>
            <person name="Talag J."/>
            <person name="Welchert J."/>
            <person name="Wing R.A."/>
        </authorList>
    </citation>
    <scope>NUCLEOTIDE SEQUENCE [LARGE SCALE GENOMIC DNA]</scope>
    <source>
        <strain evidence="1">cv. OR44</strain>
    </source>
</reference>
<name>A0A0E0C052_9ORYZ</name>
<proteinExistence type="predicted"/>
<protein>
    <submittedName>
        <fullName evidence="1">Uncharacterized protein</fullName>
    </submittedName>
</protein>
<dbReference type="EnsemblPlants" id="OMERI01G09820.1">
    <property type="protein sequence ID" value="OMERI01G09820.1"/>
    <property type="gene ID" value="OMERI01G09820"/>
</dbReference>
<evidence type="ECO:0000313" key="1">
    <source>
        <dbReference type="EnsemblPlants" id="OMERI01G09820.1"/>
    </source>
</evidence>
<dbReference type="AlphaFoldDB" id="A0A0E0C052"/>
<evidence type="ECO:0000313" key="2">
    <source>
        <dbReference type="Proteomes" id="UP000008021"/>
    </source>
</evidence>
<dbReference type="HOGENOM" id="CLU_2853531_0_0_1"/>
<sequence length="65" mass="7066">MAQRAIIRVEHSCRKLGSTVIGIEEAARRRPVVMGIEANVQPIVGVEGRKLAYVDGMPFGSFINA</sequence>
<accession>A0A0E0C052</accession>
<dbReference type="Gramene" id="OMERI01G09820.1">
    <property type="protein sequence ID" value="OMERI01G09820.1"/>
    <property type="gene ID" value="OMERI01G09820"/>
</dbReference>